<feature type="compositionally biased region" description="Pro residues" evidence="1">
    <location>
        <begin position="15"/>
        <end position="28"/>
    </location>
</feature>
<proteinExistence type="predicted"/>
<feature type="compositionally biased region" description="Low complexity" evidence="1">
    <location>
        <begin position="53"/>
        <end position="63"/>
    </location>
</feature>
<protein>
    <submittedName>
        <fullName evidence="2">Uncharacterized protein</fullName>
    </submittedName>
</protein>
<accession>A0A834QPR1</accession>
<comment type="caution">
    <text evidence="2">The sequence shown here is derived from an EMBL/GenBank/DDBJ whole genome shotgun (WGS) entry which is preliminary data.</text>
</comment>
<name>A0A834QPR1_MARMO</name>
<organism evidence="2 3">
    <name type="scientific">Marmota monax</name>
    <name type="common">Woodchuck</name>
    <dbReference type="NCBI Taxonomy" id="9995"/>
    <lineage>
        <taxon>Eukaryota</taxon>
        <taxon>Metazoa</taxon>
        <taxon>Chordata</taxon>
        <taxon>Craniata</taxon>
        <taxon>Vertebrata</taxon>
        <taxon>Euteleostomi</taxon>
        <taxon>Mammalia</taxon>
        <taxon>Eutheria</taxon>
        <taxon>Euarchontoglires</taxon>
        <taxon>Glires</taxon>
        <taxon>Rodentia</taxon>
        <taxon>Sciuromorpha</taxon>
        <taxon>Sciuridae</taxon>
        <taxon>Xerinae</taxon>
        <taxon>Marmotini</taxon>
        <taxon>Marmota</taxon>
    </lineage>
</organism>
<evidence type="ECO:0000313" key="2">
    <source>
        <dbReference type="EMBL" id="KAF7481475.1"/>
    </source>
</evidence>
<sequence length="239" mass="24766">MGSCPLLRPHRSPRSRPPGPHPGEPGPDLPRCRGPHSAAGCGGRGLAQSEESPAAQGPARAQAPPAPPTDPAWLSGGAPPSEPWCGRVQEPDGVKACGARRPVGGQAVGGRRLGLFREPQSQCLRGSVPLAARSPVEAACPRHLHLWSLSPWTGTDGLPSGLLIRAPHPSPTHGSLSALCAAFPVSCPQPQEGSSLPCVSTLKPRTEPEPTHHVSLNTLWCLGAARETHGDLAMSTVMP</sequence>
<evidence type="ECO:0000313" key="3">
    <source>
        <dbReference type="Proteomes" id="UP000662637"/>
    </source>
</evidence>
<dbReference type="EMBL" id="WJEC01000714">
    <property type="protein sequence ID" value="KAF7481475.1"/>
    <property type="molecule type" value="Genomic_DNA"/>
</dbReference>
<dbReference type="AlphaFoldDB" id="A0A834QPR1"/>
<gene>
    <name evidence="2" type="ORF">GHT09_007258</name>
</gene>
<reference evidence="2" key="1">
    <citation type="submission" date="2020-08" db="EMBL/GenBank/DDBJ databases">
        <authorList>
            <person name="Shumante A."/>
            <person name="Zimin A.V."/>
            <person name="Puiu D."/>
            <person name="Salzberg S.L."/>
        </authorList>
    </citation>
    <scope>NUCLEOTIDE SEQUENCE</scope>
    <source>
        <strain evidence="2">WC2-LM</strain>
        <tissue evidence="2">Liver</tissue>
    </source>
</reference>
<evidence type="ECO:0000256" key="1">
    <source>
        <dbReference type="SAM" id="MobiDB-lite"/>
    </source>
</evidence>
<feature type="region of interest" description="Disordered" evidence="1">
    <location>
        <begin position="1"/>
        <end position="84"/>
    </location>
</feature>
<dbReference type="Proteomes" id="UP000662637">
    <property type="component" value="Unassembled WGS sequence"/>
</dbReference>